<protein>
    <submittedName>
        <fullName evidence="1">Uncharacterized protein</fullName>
    </submittedName>
</protein>
<gene>
    <name evidence="1" type="ORF">GCM10009119_40090</name>
</gene>
<evidence type="ECO:0000313" key="1">
    <source>
        <dbReference type="EMBL" id="GAA0881039.1"/>
    </source>
</evidence>
<organism evidence="1 2">
    <name type="scientific">Algoriphagus jejuensis</name>
    <dbReference type="NCBI Taxonomy" id="419934"/>
    <lineage>
        <taxon>Bacteria</taxon>
        <taxon>Pseudomonadati</taxon>
        <taxon>Bacteroidota</taxon>
        <taxon>Cytophagia</taxon>
        <taxon>Cytophagales</taxon>
        <taxon>Cyclobacteriaceae</taxon>
        <taxon>Algoriphagus</taxon>
    </lineage>
</organism>
<dbReference type="Proteomes" id="UP001500469">
    <property type="component" value="Unassembled WGS sequence"/>
</dbReference>
<comment type="caution">
    <text evidence="1">The sequence shown here is derived from an EMBL/GenBank/DDBJ whole genome shotgun (WGS) entry which is preliminary data.</text>
</comment>
<dbReference type="RefSeq" id="WP_343854715.1">
    <property type="nucleotide sequence ID" value="NZ_BAAAFI010000048.1"/>
</dbReference>
<accession>A0ABN1N534</accession>
<evidence type="ECO:0000313" key="2">
    <source>
        <dbReference type="Proteomes" id="UP001500469"/>
    </source>
</evidence>
<sequence length="157" mass="17930">MDQQAIVKTFRENGEVTIKEGNGKILRLLKMDAWKPEMGENWIVLLFDLFQIRSICMPFSEVSLDIVEFGNKPTIFHSPVNTVIKNCPSENGNVQFSLIREPNWNKLLFAISQPVLSKIDSNLEQADFHTELYFPLLGPSTKEMFLGPEGEVKMIAR</sequence>
<proteinExistence type="predicted"/>
<keyword evidence="2" id="KW-1185">Reference proteome</keyword>
<name>A0ABN1N534_9BACT</name>
<dbReference type="EMBL" id="BAAAFI010000048">
    <property type="protein sequence ID" value="GAA0881039.1"/>
    <property type="molecule type" value="Genomic_DNA"/>
</dbReference>
<reference evidence="1 2" key="1">
    <citation type="journal article" date="2019" name="Int. J. Syst. Evol. Microbiol.">
        <title>The Global Catalogue of Microorganisms (GCM) 10K type strain sequencing project: providing services to taxonomists for standard genome sequencing and annotation.</title>
        <authorList>
            <consortium name="The Broad Institute Genomics Platform"/>
            <consortium name="The Broad Institute Genome Sequencing Center for Infectious Disease"/>
            <person name="Wu L."/>
            <person name="Ma J."/>
        </authorList>
    </citation>
    <scope>NUCLEOTIDE SEQUENCE [LARGE SCALE GENOMIC DNA]</scope>
    <source>
        <strain evidence="1 2">JCM 16112</strain>
    </source>
</reference>